<name>B0X4B2_CULQU</name>
<dbReference type="Gene3D" id="3.80.10.10">
    <property type="entry name" value="Ribonuclease Inhibitor"/>
    <property type="match status" value="1"/>
</dbReference>
<dbReference type="SUPFAM" id="SSF52047">
    <property type="entry name" value="RNI-like"/>
    <property type="match status" value="1"/>
</dbReference>
<evidence type="ECO:0000313" key="3">
    <source>
        <dbReference type="EMBL" id="EDS40265.1"/>
    </source>
</evidence>
<dbReference type="VEuPathDB" id="VectorBase:CPIJ013985"/>
<reference evidence="3" key="1">
    <citation type="submission" date="2007-03" db="EMBL/GenBank/DDBJ databases">
        <title>Annotation of Culex pipiens quinquefasciatus.</title>
        <authorList>
            <consortium name="The Broad Institute Genome Sequencing Platform"/>
            <person name="Atkinson P.W."/>
            <person name="Hemingway J."/>
            <person name="Christensen B.M."/>
            <person name="Higgs S."/>
            <person name="Kodira C."/>
            <person name="Hannick L."/>
            <person name="Megy K."/>
            <person name="O'Leary S."/>
            <person name="Pearson M."/>
            <person name="Haas B.J."/>
            <person name="Mauceli E."/>
            <person name="Wortman J.R."/>
            <person name="Lee N.H."/>
            <person name="Guigo R."/>
            <person name="Stanke M."/>
            <person name="Alvarado L."/>
            <person name="Amedeo P."/>
            <person name="Antoine C.H."/>
            <person name="Arensburger P."/>
            <person name="Bidwell S.L."/>
            <person name="Crawford M."/>
            <person name="Camaro F."/>
            <person name="Devon K."/>
            <person name="Engels R."/>
            <person name="Hammond M."/>
            <person name="Howarth C."/>
            <person name="Koehrsen M."/>
            <person name="Lawson D."/>
            <person name="Montgomery P."/>
            <person name="Nene V."/>
            <person name="Nusbaum C."/>
            <person name="Puiu D."/>
            <person name="Romero-Severson J."/>
            <person name="Severson D.W."/>
            <person name="Shumway M."/>
            <person name="Sisk P."/>
            <person name="Stolte C."/>
            <person name="Zeng Q."/>
            <person name="Eisenstadt E."/>
            <person name="Fraser-Liggett C."/>
            <person name="Strausberg R."/>
            <person name="Galagan J."/>
            <person name="Birren B."/>
            <person name="Collins F.H."/>
        </authorList>
    </citation>
    <scope>NUCLEOTIDE SEQUENCE [LARGE SCALE GENOMIC DNA]</scope>
    <source>
        <strain evidence="3">JHB</strain>
    </source>
</reference>
<keyword evidence="2" id="KW-0732">Signal</keyword>
<organism>
    <name type="scientific">Culex quinquefasciatus</name>
    <name type="common">Southern house mosquito</name>
    <name type="synonym">Culex pungens</name>
    <dbReference type="NCBI Taxonomy" id="7176"/>
    <lineage>
        <taxon>Eukaryota</taxon>
        <taxon>Metazoa</taxon>
        <taxon>Ecdysozoa</taxon>
        <taxon>Arthropoda</taxon>
        <taxon>Hexapoda</taxon>
        <taxon>Insecta</taxon>
        <taxon>Pterygota</taxon>
        <taxon>Neoptera</taxon>
        <taxon>Endopterygota</taxon>
        <taxon>Diptera</taxon>
        <taxon>Nematocera</taxon>
        <taxon>Culicoidea</taxon>
        <taxon>Culicidae</taxon>
        <taxon>Culicinae</taxon>
        <taxon>Culicini</taxon>
        <taxon>Culex</taxon>
        <taxon>Culex</taxon>
    </lineage>
</organism>
<dbReference type="AlphaFoldDB" id="B0X4B2"/>
<evidence type="ECO:0000256" key="2">
    <source>
        <dbReference type="SAM" id="SignalP"/>
    </source>
</evidence>
<dbReference type="EnsemblMetazoa" id="CPIJ013985-RA">
    <property type="protein sequence ID" value="CPIJ013985-PA"/>
    <property type="gene ID" value="CPIJ013985"/>
</dbReference>
<feature type="compositionally biased region" description="Acidic residues" evidence="1">
    <location>
        <begin position="225"/>
        <end position="234"/>
    </location>
</feature>
<dbReference type="InParanoid" id="B0X4B2"/>
<dbReference type="HOGENOM" id="CLU_1112259_0_0_1"/>
<dbReference type="InterPro" id="IPR032675">
    <property type="entry name" value="LRR_dom_sf"/>
</dbReference>
<gene>
    <name evidence="4" type="primary">6047432</name>
    <name evidence="3" type="ORF">CpipJ_CPIJ013985</name>
</gene>
<proteinExistence type="predicted"/>
<reference evidence="4" key="2">
    <citation type="submission" date="2020-05" db="UniProtKB">
        <authorList>
            <consortium name="EnsemblMetazoa"/>
        </authorList>
    </citation>
    <scope>IDENTIFICATION</scope>
    <source>
        <strain evidence="4">JHB</strain>
    </source>
</reference>
<feature type="region of interest" description="Disordered" evidence="1">
    <location>
        <begin position="216"/>
        <end position="250"/>
    </location>
</feature>
<evidence type="ECO:0000256" key="1">
    <source>
        <dbReference type="SAM" id="MobiDB-lite"/>
    </source>
</evidence>
<feature type="chain" id="PRO_5011408979" evidence="2">
    <location>
        <begin position="17"/>
        <end position="250"/>
    </location>
</feature>
<accession>B0X4B2</accession>
<evidence type="ECO:0000313" key="5">
    <source>
        <dbReference type="Proteomes" id="UP000002320"/>
    </source>
</evidence>
<keyword evidence="5" id="KW-1185">Reference proteome</keyword>
<dbReference type="EMBL" id="DS232336">
    <property type="protein sequence ID" value="EDS40265.1"/>
    <property type="molecule type" value="Genomic_DNA"/>
</dbReference>
<sequence length="250" mass="28276">MSETFVTLALIKLVCCEHFGVFNVTIKSDDDLLNLPSINLESVLLLDSEVSFLSSHIFLQMPSVKKLFIYGGSVPVAFVGANLRKMVLFKANTENLVIDSAVEYDLQTLIVAYGKLREVPPNLSALAKLEKLGLVEALLGTFPTLEKVSLRGNPLNCQWKEWILGEFKKHRVDLYDWEMLTCGDGTEKFKVEETFQRLDLKLDQIVQQIQKLHNGLEQGDHLGDSEEDSEDEDDSKPYDELDSNPEISYF</sequence>
<dbReference type="Proteomes" id="UP000002320">
    <property type="component" value="Unassembled WGS sequence"/>
</dbReference>
<dbReference type="KEGG" id="cqu:CpipJ_CPIJ013985"/>
<evidence type="ECO:0000313" key="4">
    <source>
        <dbReference type="EnsemblMetazoa" id="CPIJ013985-PA"/>
    </source>
</evidence>
<protein>
    <submittedName>
        <fullName evidence="3">Membrane glycoprotein LIG-1</fullName>
    </submittedName>
</protein>
<feature type="signal peptide" evidence="2">
    <location>
        <begin position="1"/>
        <end position="16"/>
    </location>
</feature>